<feature type="transmembrane region" description="Helical" evidence="9">
    <location>
        <begin position="349"/>
        <end position="380"/>
    </location>
</feature>
<dbReference type="Pfam" id="PF01496">
    <property type="entry name" value="V_ATPase_I"/>
    <property type="match status" value="2"/>
</dbReference>
<feature type="coiled-coil region" evidence="8">
    <location>
        <begin position="81"/>
        <end position="118"/>
    </location>
</feature>
<evidence type="ECO:0000256" key="2">
    <source>
        <dbReference type="ARBA" id="ARBA00009904"/>
    </source>
</evidence>
<evidence type="ECO:0000256" key="9">
    <source>
        <dbReference type="SAM" id="Phobius"/>
    </source>
</evidence>
<comment type="similarity">
    <text evidence="2">Belongs to the V-ATPase 116 kDa subunit family.</text>
</comment>
<organism evidence="10 11">
    <name type="scientific">Wansuia hejianensis</name>
    <dbReference type="NCBI Taxonomy" id="2763667"/>
    <lineage>
        <taxon>Bacteria</taxon>
        <taxon>Bacillati</taxon>
        <taxon>Bacillota</taxon>
        <taxon>Clostridia</taxon>
        <taxon>Lachnospirales</taxon>
        <taxon>Lachnospiraceae</taxon>
        <taxon>Wansuia</taxon>
    </lineage>
</organism>
<dbReference type="EMBL" id="CP060635">
    <property type="protein sequence ID" value="QNM07783.1"/>
    <property type="molecule type" value="Genomic_DNA"/>
</dbReference>
<evidence type="ECO:0000256" key="4">
    <source>
        <dbReference type="ARBA" id="ARBA00022692"/>
    </source>
</evidence>
<evidence type="ECO:0000256" key="8">
    <source>
        <dbReference type="SAM" id="Coils"/>
    </source>
</evidence>
<protein>
    <submittedName>
        <fullName evidence="10">ATPase</fullName>
    </submittedName>
</protein>
<keyword evidence="3" id="KW-0813">Transport</keyword>
<sequence>MIVKMKFLSITGPKADIDRVVERYLSKYEIHLENALAELKTVQNLTPYIQINPYKEKLKLAEDYTELLPEQNRQTGKSMSLEQAVACIQQTDRTLAKLKEERTELEAKRNKYRELSAKIEPFQDIPCSLSSLLDFKFIRFRFGKIPKEYYTKFENYIYENSDTVFYRCHSDSQYVWGVYFSPKDQISRIDALYASMHFERIYLPDEYEGIPEEAYHKLISDTARTEEGIRSCDDRMADYLNSHASELVGAKNRLSDMSENFDVRKLAACTKSKAETFYILCGWMSARDAEAFQKEISDDPNLYCFVEDNNNNILSQTPTKLKNPRFFKPFEMFVKMYGLPGYNEFDPTIYLAITYSFIFGIMFGDAGQGLCFVIGGFLIYHFKKVPLAAIMGTAGIFSVIWGLVYNSFFGFEGFFPYEPLIHAKDDMLTLPGLGSLNTVFVLAIAFGMFMILFDIILSIVNAVKQKDKENIWFSQNALAGLVFYGTIVALVFLIMTGNGGLNTLLPILIVLIAVSLIVIFLKEMLSRIAMKRRPAIEGGKGMYFVQAFFETFETVLSFLSNTLSYVRIGAYAVSHVAMMQVVMMLAGAESGGAPNMVVVILGNAFVAAMEGLMVAIQVLRLEYYEMFSRFYKGNGREFKPFLKKN</sequence>
<feature type="transmembrane region" description="Helical" evidence="9">
    <location>
        <begin position="472"/>
        <end position="495"/>
    </location>
</feature>
<dbReference type="RefSeq" id="WP_249328454.1">
    <property type="nucleotide sequence ID" value="NZ_CP060635.1"/>
</dbReference>
<dbReference type="AlphaFoldDB" id="A0A7G9GAF1"/>
<keyword evidence="6" id="KW-0406">Ion transport</keyword>
<dbReference type="InterPro" id="IPR002490">
    <property type="entry name" value="V-ATPase_116kDa_su"/>
</dbReference>
<evidence type="ECO:0000256" key="1">
    <source>
        <dbReference type="ARBA" id="ARBA00004141"/>
    </source>
</evidence>
<comment type="subcellular location">
    <subcellularLocation>
        <location evidence="1">Membrane</location>
        <topology evidence="1">Multi-pass membrane protein</topology>
    </subcellularLocation>
</comment>
<proteinExistence type="inferred from homology"/>
<keyword evidence="4 9" id="KW-0812">Transmembrane</keyword>
<evidence type="ECO:0000256" key="3">
    <source>
        <dbReference type="ARBA" id="ARBA00022448"/>
    </source>
</evidence>
<dbReference type="GO" id="GO:0007035">
    <property type="term" value="P:vacuolar acidification"/>
    <property type="evidence" value="ECO:0007669"/>
    <property type="project" value="TreeGrafter"/>
</dbReference>
<evidence type="ECO:0000256" key="5">
    <source>
        <dbReference type="ARBA" id="ARBA00022989"/>
    </source>
</evidence>
<keyword evidence="5 9" id="KW-1133">Transmembrane helix</keyword>
<evidence type="ECO:0000256" key="7">
    <source>
        <dbReference type="ARBA" id="ARBA00023136"/>
    </source>
</evidence>
<evidence type="ECO:0000256" key="6">
    <source>
        <dbReference type="ARBA" id="ARBA00023065"/>
    </source>
</evidence>
<gene>
    <name evidence="10" type="ORF">H9Q79_12790</name>
</gene>
<dbReference type="GO" id="GO:0051117">
    <property type="term" value="F:ATPase binding"/>
    <property type="evidence" value="ECO:0007669"/>
    <property type="project" value="TreeGrafter"/>
</dbReference>
<accession>A0A7G9GAF1</accession>
<reference evidence="10 11" key="1">
    <citation type="submission" date="2020-08" db="EMBL/GenBank/DDBJ databases">
        <authorList>
            <person name="Liu C."/>
            <person name="Sun Q."/>
        </authorList>
    </citation>
    <scope>NUCLEOTIDE SEQUENCE [LARGE SCALE GENOMIC DNA]</scope>
    <source>
        <strain evidence="10 11">NSJ-29</strain>
    </source>
</reference>
<dbReference type="GO" id="GO:0016471">
    <property type="term" value="C:vacuolar proton-transporting V-type ATPase complex"/>
    <property type="evidence" value="ECO:0007669"/>
    <property type="project" value="TreeGrafter"/>
</dbReference>
<dbReference type="Proteomes" id="UP000515860">
    <property type="component" value="Chromosome"/>
</dbReference>
<keyword evidence="7 9" id="KW-0472">Membrane</keyword>
<keyword evidence="8" id="KW-0175">Coiled coil</keyword>
<feature type="transmembrane region" description="Helical" evidence="9">
    <location>
        <begin position="439"/>
        <end position="460"/>
    </location>
</feature>
<feature type="transmembrane region" description="Helical" evidence="9">
    <location>
        <begin position="597"/>
        <end position="619"/>
    </location>
</feature>
<evidence type="ECO:0000313" key="11">
    <source>
        <dbReference type="Proteomes" id="UP000515860"/>
    </source>
</evidence>
<name>A0A7G9GAF1_9FIRM</name>
<keyword evidence="11" id="KW-1185">Reference proteome</keyword>
<dbReference type="PANTHER" id="PTHR11629">
    <property type="entry name" value="VACUOLAR PROTON ATPASES"/>
    <property type="match status" value="1"/>
</dbReference>
<dbReference type="KEGG" id="whj:H9Q79_12790"/>
<feature type="transmembrane region" description="Helical" evidence="9">
    <location>
        <begin position="501"/>
        <end position="521"/>
    </location>
</feature>
<dbReference type="PANTHER" id="PTHR11629:SF63">
    <property type="entry name" value="V-TYPE PROTON ATPASE SUBUNIT A"/>
    <property type="match status" value="1"/>
</dbReference>
<dbReference type="GO" id="GO:0033179">
    <property type="term" value="C:proton-transporting V-type ATPase, V0 domain"/>
    <property type="evidence" value="ECO:0007669"/>
    <property type="project" value="InterPro"/>
</dbReference>
<feature type="transmembrane region" description="Helical" evidence="9">
    <location>
        <begin position="565"/>
        <end position="585"/>
    </location>
</feature>
<feature type="transmembrane region" description="Helical" evidence="9">
    <location>
        <begin position="387"/>
        <end position="408"/>
    </location>
</feature>
<dbReference type="GO" id="GO:0046961">
    <property type="term" value="F:proton-transporting ATPase activity, rotational mechanism"/>
    <property type="evidence" value="ECO:0007669"/>
    <property type="project" value="InterPro"/>
</dbReference>
<evidence type="ECO:0000313" key="10">
    <source>
        <dbReference type="EMBL" id="QNM07783.1"/>
    </source>
</evidence>